<dbReference type="EMBL" id="VSSQ01022276">
    <property type="protein sequence ID" value="MPM68473.1"/>
    <property type="molecule type" value="Genomic_DNA"/>
</dbReference>
<name>A0A645BZD6_9ZZZZ</name>
<reference evidence="1" key="1">
    <citation type="submission" date="2019-08" db="EMBL/GenBank/DDBJ databases">
        <authorList>
            <person name="Kucharzyk K."/>
            <person name="Murdoch R.W."/>
            <person name="Higgins S."/>
            <person name="Loffler F."/>
        </authorList>
    </citation>
    <scope>NUCLEOTIDE SEQUENCE</scope>
</reference>
<evidence type="ECO:0000313" key="1">
    <source>
        <dbReference type="EMBL" id="MPM68473.1"/>
    </source>
</evidence>
<proteinExistence type="predicted"/>
<dbReference type="AlphaFoldDB" id="A0A645BZD6"/>
<organism evidence="1">
    <name type="scientific">bioreactor metagenome</name>
    <dbReference type="NCBI Taxonomy" id="1076179"/>
    <lineage>
        <taxon>unclassified sequences</taxon>
        <taxon>metagenomes</taxon>
        <taxon>ecological metagenomes</taxon>
    </lineage>
</organism>
<sequence length="77" mass="8664">MFTSPVAVQREFEQTPDYAKLKDMGVILSYICPLMYMNNPLCGKMPVVTNSNKLRTYTSARYHTDAEILSILSKGGN</sequence>
<gene>
    <name evidence="1" type="ORF">SDC9_115406</name>
</gene>
<accession>A0A645BZD6</accession>
<comment type="caution">
    <text evidence="1">The sequence shown here is derived from an EMBL/GenBank/DDBJ whole genome shotgun (WGS) entry which is preliminary data.</text>
</comment>
<protein>
    <recommendedName>
        <fullName evidence="2">Aconitase X catalytic domain-containing protein</fullName>
    </recommendedName>
</protein>
<evidence type="ECO:0008006" key="2">
    <source>
        <dbReference type="Google" id="ProtNLM"/>
    </source>
</evidence>